<proteinExistence type="predicted"/>
<reference evidence="7" key="1">
    <citation type="submission" date="2020-12" db="EMBL/GenBank/DDBJ databases">
        <title>Geomonas sp. Red875, isolated from river sediment.</title>
        <authorList>
            <person name="Xu Z."/>
            <person name="Zhang Z."/>
            <person name="Masuda Y."/>
            <person name="Itoh H."/>
            <person name="Senoo K."/>
        </authorList>
    </citation>
    <scope>NUCLEOTIDE SEQUENCE</scope>
    <source>
        <strain evidence="7">Red875</strain>
    </source>
</reference>
<dbReference type="SFLD" id="SFLDS00029">
    <property type="entry name" value="Radical_SAM"/>
    <property type="match status" value="1"/>
</dbReference>
<dbReference type="InterPro" id="IPR050377">
    <property type="entry name" value="Radical_SAM_PqqE_MftC-like"/>
</dbReference>
<dbReference type="SUPFAM" id="SSF102114">
    <property type="entry name" value="Radical SAM enzymes"/>
    <property type="match status" value="1"/>
</dbReference>
<evidence type="ECO:0000256" key="4">
    <source>
        <dbReference type="ARBA" id="ARBA00023004"/>
    </source>
</evidence>
<evidence type="ECO:0000256" key="2">
    <source>
        <dbReference type="ARBA" id="ARBA00022691"/>
    </source>
</evidence>
<feature type="domain" description="Radical SAM core" evidence="6">
    <location>
        <begin position="196"/>
        <end position="326"/>
    </location>
</feature>
<accession>A0A8J7S8N1</accession>
<dbReference type="EMBL" id="JAEMHM010000029">
    <property type="protein sequence ID" value="MBJ6727751.1"/>
    <property type="molecule type" value="Genomic_DNA"/>
</dbReference>
<dbReference type="Pfam" id="PF04055">
    <property type="entry name" value="Radical_SAM"/>
    <property type="match status" value="1"/>
</dbReference>
<dbReference type="AlphaFoldDB" id="A0A8J7S8N1"/>
<dbReference type="PANTHER" id="PTHR11228">
    <property type="entry name" value="RADICAL SAM DOMAIN PROTEIN"/>
    <property type="match status" value="1"/>
</dbReference>
<dbReference type="GO" id="GO:0046872">
    <property type="term" value="F:metal ion binding"/>
    <property type="evidence" value="ECO:0007669"/>
    <property type="project" value="UniProtKB-KW"/>
</dbReference>
<gene>
    <name evidence="7" type="ORF">JFN93_23840</name>
</gene>
<dbReference type="Gene3D" id="3.20.20.70">
    <property type="entry name" value="Aldolase class I"/>
    <property type="match status" value="1"/>
</dbReference>
<dbReference type="GO" id="GO:0003824">
    <property type="term" value="F:catalytic activity"/>
    <property type="evidence" value="ECO:0007669"/>
    <property type="project" value="InterPro"/>
</dbReference>
<dbReference type="InterPro" id="IPR013785">
    <property type="entry name" value="Aldolase_TIM"/>
</dbReference>
<dbReference type="CDD" id="cd01335">
    <property type="entry name" value="Radical_SAM"/>
    <property type="match status" value="1"/>
</dbReference>
<dbReference type="PANTHER" id="PTHR11228:SF7">
    <property type="entry name" value="PQQA PEPTIDE CYCLASE"/>
    <property type="match status" value="1"/>
</dbReference>
<comment type="caution">
    <text evidence="7">The sequence shown here is derived from an EMBL/GenBank/DDBJ whole genome shotgun (WGS) entry which is preliminary data.</text>
</comment>
<dbReference type="InterPro" id="IPR058240">
    <property type="entry name" value="rSAM_sf"/>
</dbReference>
<dbReference type="InterPro" id="IPR007197">
    <property type="entry name" value="rSAM"/>
</dbReference>
<name>A0A8J7S8N1_9BACT</name>
<evidence type="ECO:0000256" key="5">
    <source>
        <dbReference type="ARBA" id="ARBA00023014"/>
    </source>
</evidence>
<keyword evidence="3" id="KW-0479">Metal-binding</keyword>
<evidence type="ECO:0000259" key="6">
    <source>
        <dbReference type="Pfam" id="PF04055"/>
    </source>
</evidence>
<protein>
    <submittedName>
        <fullName evidence="7">Radical SAM protein</fullName>
    </submittedName>
</protein>
<comment type="cofactor">
    <cofactor evidence="1">
        <name>[4Fe-4S] cluster</name>
        <dbReference type="ChEBI" id="CHEBI:49883"/>
    </cofactor>
</comment>
<keyword evidence="5" id="KW-0411">Iron-sulfur</keyword>
<sequence>MFIELNQTLSELYDGLIEGTEPDQKAADEVIAYLKTRKNIIYGAGRAGKMLYGAFQELGIPIERFIDRFHDQIGSVNGVPVDAPASLTARPPQADELLIIAAGTMQLAELIDDDIVKLGCTHPKANGLFLVYLLKYLVCKAHHAAGTPPELLECTSYHVKPYKCPIFCKKVEEMAYRDNPYQEVAGSSFNEFGYLLSEVCSLKCKHCLEAVPYLKNRETLPKDTILNDIKKMVQACRFIHRLDLVGGEPFLHRELADLVRDILRIERIGYIGVFTNGTVVPSDELCQVLKNDRIIVTVANYGESLSDQFRAKIAQTLKKLAEYGVQHFNYSDRYWFDINSFDLHQADDGRLEANYSNCFLAACRRMYNGTLYHCPYQCNGVKLGKFEKVEGQYVDIHRLSVADLARELDKFEKVEFIDACRYCSIPGGAKEVTAGEQL</sequence>
<organism evidence="7 8">
    <name type="scientific">Geomesophilobacter sediminis</name>
    <dbReference type="NCBI Taxonomy" id="2798584"/>
    <lineage>
        <taxon>Bacteria</taxon>
        <taxon>Pseudomonadati</taxon>
        <taxon>Thermodesulfobacteriota</taxon>
        <taxon>Desulfuromonadia</taxon>
        <taxon>Geobacterales</taxon>
        <taxon>Geobacteraceae</taxon>
        <taxon>Geomesophilobacter</taxon>
    </lineage>
</organism>
<dbReference type="Proteomes" id="UP000636888">
    <property type="component" value="Unassembled WGS sequence"/>
</dbReference>
<keyword evidence="8" id="KW-1185">Reference proteome</keyword>
<keyword evidence="4" id="KW-0408">Iron</keyword>
<dbReference type="GO" id="GO:0051536">
    <property type="term" value="F:iron-sulfur cluster binding"/>
    <property type="evidence" value="ECO:0007669"/>
    <property type="project" value="UniProtKB-KW"/>
</dbReference>
<keyword evidence="2" id="KW-0949">S-adenosyl-L-methionine</keyword>
<evidence type="ECO:0000256" key="3">
    <source>
        <dbReference type="ARBA" id="ARBA00022723"/>
    </source>
</evidence>
<evidence type="ECO:0000256" key="1">
    <source>
        <dbReference type="ARBA" id="ARBA00001966"/>
    </source>
</evidence>
<evidence type="ECO:0000313" key="7">
    <source>
        <dbReference type="EMBL" id="MBJ6727751.1"/>
    </source>
</evidence>
<evidence type="ECO:0000313" key="8">
    <source>
        <dbReference type="Proteomes" id="UP000636888"/>
    </source>
</evidence>
<dbReference type="SFLD" id="SFLDG01067">
    <property type="entry name" value="SPASM/twitch_domain_containing"/>
    <property type="match status" value="1"/>
</dbReference>
<dbReference type="RefSeq" id="WP_199386892.1">
    <property type="nucleotide sequence ID" value="NZ_JAEMHM010000029.1"/>
</dbReference>